<evidence type="ECO:0000313" key="6">
    <source>
        <dbReference type="EMBL" id="RNL65181.1"/>
    </source>
</evidence>
<dbReference type="PANTHER" id="PTHR14226:SF57">
    <property type="entry name" value="BLR7027 PROTEIN"/>
    <property type="match status" value="1"/>
</dbReference>
<evidence type="ECO:0000256" key="2">
    <source>
        <dbReference type="ARBA" id="ARBA00022963"/>
    </source>
</evidence>
<evidence type="ECO:0000313" key="7">
    <source>
        <dbReference type="Proteomes" id="UP000267128"/>
    </source>
</evidence>
<dbReference type="SUPFAM" id="SSF52151">
    <property type="entry name" value="FabD/lysophospholipase-like"/>
    <property type="match status" value="1"/>
</dbReference>
<evidence type="ECO:0000256" key="3">
    <source>
        <dbReference type="ARBA" id="ARBA00023098"/>
    </source>
</evidence>
<dbReference type="OrthoDB" id="2339873at2"/>
<proteinExistence type="predicted"/>
<dbReference type="Gene3D" id="3.40.1090.10">
    <property type="entry name" value="Cytosolic phospholipase A2 catalytic domain"/>
    <property type="match status" value="2"/>
</dbReference>
<name>A0A3N0CPF6_9ACTN</name>
<keyword evidence="1 4" id="KW-0378">Hydrolase</keyword>
<reference evidence="6 7" key="1">
    <citation type="submission" date="2018-11" db="EMBL/GenBank/DDBJ databases">
        <authorList>
            <person name="Li F."/>
        </authorList>
    </citation>
    <scope>NUCLEOTIDE SEQUENCE [LARGE SCALE GENOMIC DNA]</scope>
    <source>
        <strain evidence="6 7">Gsoil 097</strain>
    </source>
</reference>
<dbReference type="InterPro" id="IPR016035">
    <property type="entry name" value="Acyl_Trfase/lysoPLipase"/>
</dbReference>
<evidence type="ECO:0000259" key="5">
    <source>
        <dbReference type="PROSITE" id="PS51635"/>
    </source>
</evidence>
<evidence type="ECO:0000256" key="4">
    <source>
        <dbReference type="PROSITE-ProRule" id="PRU01161"/>
    </source>
</evidence>
<dbReference type="PROSITE" id="PS51635">
    <property type="entry name" value="PNPLA"/>
    <property type="match status" value="1"/>
</dbReference>
<dbReference type="Proteomes" id="UP000267128">
    <property type="component" value="Unassembled WGS sequence"/>
</dbReference>
<feature type="active site" description="Nucleophile" evidence="4">
    <location>
        <position position="42"/>
    </location>
</feature>
<dbReference type="InterPro" id="IPR050301">
    <property type="entry name" value="NTE"/>
</dbReference>
<dbReference type="EMBL" id="RJSE01000003">
    <property type="protein sequence ID" value="RNL65181.1"/>
    <property type="molecule type" value="Genomic_DNA"/>
</dbReference>
<evidence type="ECO:0000256" key="1">
    <source>
        <dbReference type="ARBA" id="ARBA00022801"/>
    </source>
</evidence>
<keyword evidence="2 4" id="KW-0442">Lipid degradation</keyword>
<dbReference type="GO" id="GO:0016787">
    <property type="term" value="F:hydrolase activity"/>
    <property type="evidence" value="ECO:0007669"/>
    <property type="project" value="UniProtKB-UniRule"/>
</dbReference>
<accession>A0A3N0CPF6</accession>
<organism evidence="6 7">
    <name type="scientific">Nocardioides marmoriginsengisoli</name>
    <dbReference type="NCBI Taxonomy" id="661483"/>
    <lineage>
        <taxon>Bacteria</taxon>
        <taxon>Bacillati</taxon>
        <taxon>Actinomycetota</taxon>
        <taxon>Actinomycetes</taxon>
        <taxon>Propionibacteriales</taxon>
        <taxon>Nocardioidaceae</taxon>
        <taxon>Nocardioides</taxon>
    </lineage>
</organism>
<protein>
    <submittedName>
        <fullName evidence="6">Patatin-like phospholipase family protein</fullName>
    </submittedName>
</protein>
<feature type="active site" description="Proton acceptor" evidence="4">
    <location>
        <position position="182"/>
    </location>
</feature>
<dbReference type="Pfam" id="PF01734">
    <property type="entry name" value="Patatin"/>
    <property type="match status" value="1"/>
</dbReference>
<gene>
    <name evidence="6" type="ORF">EFK50_04240</name>
</gene>
<dbReference type="GO" id="GO:0016042">
    <property type="term" value="P:lipid catabolic process"/>
    <property type="evidence" value="ECO:0007669"/>
    <property type="project" value="UniProtKB-UniRule"/>
</dbReference>
<feature type="short sequence motif" description="GXSXG" evidence="4">
    <location>
        <begin position="40"/>
        <end position="44"/>
    </location>
</feature>
<comment type="caution">
    <text evidence="6">The sequence shown here is derived from an EMBL/GenBank/DDBJ whole genome shotgun (WGS) entry which is preliminary data.</text>
</comment>
<feature type="domain" description="PNPLA" evidence="5">
    <location>
        <begin position="6"/>
        <end position="195"/>
    </location>
</feature>
<feature type="short sequence motif" description="DGA/G" evidence="4">
    <location>
        <begin position="182"/>
        <end position="184"/>
    </location>
</feature>
<keyword evidence="3 4" id="KW-0443">Lipid metabolism</keyword>
<sequence length="274" mass="28457">MMRALVLGGGGVTGVAWELGVLEGLRRSGVDLTAADLVIGTSAGSVVGTRITTGPLDAAYDDQLRPADGELAAKLGPTTLLKLGVMLARRGEQSAKWRKVGKAALAAHPEPADARLAVIRSRIGEPEWPERDLRITAVDVDRGEFTVFDRTSGVSVLDAVAASCAVPLVWPPVRIGGTTYVDGGARSATNADLAEGADTVVVLAPTTLAVSRDQSVARQLERTGASRTHVISPDAIAGKAMGTNALDPSRRRASAETGLRQGTLIAEELAPIWA</sequence>
<keyword evidence="7" id="KW-1185">Reference proteome</keyword>
<dbReference type="AlphaFoldDB" id="A0A3N0CPF6"/>
<dbReference type="InterPro" id="IPR002641">
    <property type="entry name" value="PNPLA_dom"/>
</dbReference>
<comment type="caution">
    <text evidence="4">Lacks conserved residue(s) required for the propagation of feature annotation.</text>
</comment>
<dbReference type="PANTHER" id="PTHR14226">
    <property type="entry name" value="NEUROPATHY TARGET ESTERASE/SWISS CHEESE D.MELANOGASTER"/>
    <property type="match status" value="1"/>
</dbReference>